<keyword evidence="4" id="KW-1185">Reference proteome</keyword>
<name>A0A1B7NA06_9AGAM</name>
<dbReference type="Gene3D" id="3.40.50.300">
    <property type="entry name" value="P-loop containing nucleotide triphosphate hydrolases"/>
    <property type="match status" value="1"/>
</dbReference>
<evidence type="ECO:0000256" key="1">
    <source>
        <dbReference type="SAM" id="MobiDB-lite"/>
    </source>
</evidence>
<sequence>MSLVEPVIPGALAENVPERPILNPTEQAGHHHIRRFQIWAPVKPNNPAGWPPVAPDSGQWGHGAPPVQFAWQPYDPSSVESTAPREDVENYFYLDVRYHDRDEEPELVFNHFSNTLIDFLRMAVGGEFFNPNPESPLTHLVFKLDDIKAHRSAARSALCNLSGKELKEKAQELGRLDSLSSQKTEQDARQYLEDLADHLDVLVPLVEEEFKPISDRLELQLSYGHLSFDLLSYYFKKGEKYYHDYSGSKMALVLDKTRKNSSFGSISLVGHGIMWDGYDYVQESREVTITHYPGTKALSDLVCKIISDDVHNELTERGRLYTAVSGVHFKSCNGRRVIIDRNGYDEREPVVPRDQYIPASRRRRHASRSPSPVRRYNDEAYSRPGSPYPDDNSWDALPSTRITEDQFYLLPVNVYGFDVRRKSWEMFDVRSLEEIHFDEDAWDHLVLNKATKALIKGLVNVTKTSNTSREVFSDVITGKGGGLIALLHGPPGTGKTLTAEAVAEHLKRPLYVLSSLELSTTPATLEKKLGDILRLATTWDAVVLIDEADVFLEQRSLHELERNALVSVALRVLEYHRGVLFLTTNRIQAFDEAFLSRFSIAVKYPELDVDARLTIWRNFFELAGCELWGGSGRPGDGRHSPDEFVRLEGQEPQCYVSLSDLKELAKKPFNGRTIKNIVRTAQALAMSSEEPLSSEHVKVVVEAQEKFLTEFAQIKL</sequence>
<dbReference type="InterPro" id="IPR027417">
    <property type="entry name" value="P-loop_NTPase"/>
</dbReference>
<dbReference type="SMART" id="SM00382">
    <property type="entry name" value="AAA"/>
    <property type="match status" value="1"/>
</dbReference>
<dbReference type="Pfam" id="PF00004">
    <property type="entry name" value="AAA"/>
    <property type="match status" value="1"/>
</dbReference>
<accession>A0A1B7NA06</accession>
<evidence type="ECO:0000313" key="4">
    <source>
        <dbReference type="Proteomes" id="UP000092154"/>
    </source>
</evidence>
<dbReference type="InParanoid" id="A0A1B7NA06"/>
<dbReference type="SUPFAM" id="SSF52540">
    <property type="entry name" value="P-loop containing nucleoside triphosphate hydrolases"/>
    <property type="match status" value="1"/>
</dbReference>
<dbReference type="EMBL" id="KV448175">
    <property type="protein sequence ID" value="OAX41648.1"/>
    <property type="molecule type" value="Genomic_DNA"/>
</dbReference>
<proteinExistence type="predicted"/>
<dbReference type="AlphaFoldDB" id="A0A1B7NA06"/>
<evidence type="ECO:0000313" key="3">
    <source>
        <dbReference type="EMBL" id="OAX41648.1"/>
    </source>
</evidence>
<gene>
    <name evidence="3" type="ORF">K503DRAFT_712255</name>
</gene>
<dbReference type="GO" id="GO:0016887">
    <property type="term" value="F:ATP hydrolysis activity"/>
    <property type="evidence" value="ECO:0007669"/>
    <property type="project" value="InterPro"/>
</dbReference>
<feature type="domain" description="AAA+ ATPase" evidence="2">
    <location>
        <begin position="481"/>
        <end position="606"/>
    </location>
</feature>
<dbReference type="PANTHER" id="PTHR46411:SF3">
    <property type="entry name" value="AAA+ ATPASE DOMAIN-CONTAINING PROTEIN"/>
    <property type="match status" value="1"/>
</dbReference>
<organism evidence="3 4">
    <name type="scientific">Rhizopogon vinicolor AM-OR11-026</name>
    <dbReference type="NCBI Taxonomy" id="1314800"/>
    <lineage>
        <taxon>Eukaryota</taxon>
        <taxon>Fungi</taxon>
        <taxon>Dikarya</taxon>
        <taxon>Basidiomycota</taxon>
        <taxon>Agaricomycotina</taxon>
        <taxon>Agaricomycetes</taxon>
        <taxon>Agaricomycetidae</taxon>
        <taxon>Boletales</taxon>
        <taxon>Suillineae</taxon>
        <taxon>Rhizopogonaceae</taxon>
        <taxon>Rhizopogon</taxon>
    </lineage>
</organism>
<dbReference type="GO" id="GO:0005524">
    <property type="term" value="F:ATP binding"/>
    <property type="evidence" value="ECO:0007669"/>
    <property type="project" value="InterPro"/>
</dbReference>
<dbReference type="CDD" id="cd19481">
    <property type="entry name" value="RecA-like_protease"/>
    <property type="match status" value="1"/>
</dbReference>
<dbReference type="InterPro" id="IPR003959">
    <property type="entry name" value="ATPase_AAA_core"/>
</dbReference>
<feature type="region of interest" description="Disordered" evidence="1">
    <location>
        <begin position="350"/>
        <end position="392"/>
    </location>
</feature>
<dbReference type="Proteomes" id="UP000092154">
    <property type="component" value="Unassembled WGS sequence"/>
</dbReference>
<protein>
    <submittedName>
        <fullName evidence="3">p-loop containing nucleoside triphosphate hydrolase protein</fullName>
    </submittedName>
</protein>
<keyword evidence="3" id="KW-0378">Hydrolase</keyword>
<dbReference type="OrthoDB" id="10042665at2759"/>
<dbReference type="PANTHER" id="PTHR46411">
    <property type="entry name" value="FAMILY ATPASE, PUTATIVE-RELATED"/>
    <property type="match status" value="1"/>
</dbReference>
<evidence type="ECO:0000259" key="2">
    <source>
        <dbReference type="SMART" id="SM00382"/>
    </source>
</evidence>
<dbReference type="Pfam" id="PF22942">
    <property type="entry name" value="DUF7025"/>
    <property type="match status" value="1"/>
</dbReference>
<dbReference type="InterPro" id="IPR003593">
    <property type="entry name" value="AAA+_ATPase"/>
</dbReference>
<dbReference type="STRING" id="1314800.A0A1B7NA06"/>
<dbReference type="InterPro" id="IPR054289">
    <property type="entry name" value="DUF7025"/>
</dbReference>
<reference evidence="3 4" key="1">
    <citation type="submission" date="2016-06" db="EMBL/GenBank/DDBJ databases">
        <title>Comparative genomics of the ectomycorrhizal sister species Rhizopogon vinicolor and Rhizopogon vesiculosus (Basidiomycota: Boletales) reveals a divergence of the mating type B locus.</title>
        <authorList>
            <consortium name="DOE Joint Genome Institute"/>
            <person name="Mujic A.B."/>
            <person name="Kuo A."/>
            <person name="Tritt A."/>
            <person name="Lipzen A."/>
            <person name="Chen C."/>
            <person name="Johnson J."/>
            <person name="Sharma A."/>
            <person name="Barry K."/>
            <person name="Grigoriev I.V."/>
            <person name="Spatafora J.W."/>
        </authorList>
    </citation>
    <scope>NUCLEOTIDE SEQUENCE [LARGE SCALE GENOMIC DNA]</scope>
    <source>
        <strain evidence="3 4">AM-OR11-026</strain>
    </source>
</reference>